<dbReference type="AlphaFoldDB" id="A0A6B0V0U9"/>
<evidence type="ECO:0000313" key="1">
    <source>
        <dbReference type="EMBL" id="MXU95446.1"/>
    </source>
</evidence>
<protein>
    <submittedName>
        <fullName evidence="1">Uncharacterized protein</fullName>
    </submittedName>
</protein>
<organism evidence="1">
    <name type="scientific">Ixodes ricinus</name>
    <name type="common">Common tick</name>
    <name type="synonym">Acarus ricinus</name>
    <dbReference type="NCBI Taxonomy" id="34613"/>
    <lineage>
        <taxon>Eukaryota</taxon>
        <taxon>Metazoa</taxon>
        <taxon>Ecdysozoa</taxon>
        <taxon>Arthropoda</taxon>
        <taxon>Chelicerata</taxon>
        <taxon>Arachnida</taxon>
        <taxon>Acari</taxon>
        <taxon>Parasitiformes</taxon>
        <taxon>Ixodida</taxon>
        <taxon>Ixodoidea</taxon>
        <taxon>Ixodidae</taxon>
        <taxon>Ixodinae</taxon>
        <taxon>Ixodes</taxon>
    </lineage>
</organism>
<proteinExistence type="predicted"/>
<name>A0A6B0V0U9_IXORI</name>
<dbReference type="EMBL" id="GIFC01013363">
    <property type="protein sequence ID" value="MXU95446.1"/>
    <property type="molecule type" value="Transcribed_RNA"/>
</dbReference>
<accession>A0A6B0V0U9</accession>
<reference evidence="1" key="1">
    <citation type="submission" date="2019-12" db="EMBL/GenBank/DDBJ databases">
        <title>An insight into the sialome of adult female Ixodes ricinus ticks feeding for 6 days.</title>
        <authorList>
            <person name="Perner J."/>
            <person name="Ribeiro J.M.C."/>
        </authorList>
    </citation>
    <scope>NUCLEOTIDE SEQUENCE</scope>
    <source>
        <strain evidence="1">Semi-engorged</strain>
        <tissue evidence="1">Salivary glands</tissue>
    </source>
</reference>
<sequence>MVCPPVASTTVPGGCTSWAFGWCSCVVTVSSARSSTRVPSWQMNTACCCGVTMGEDGQLGDGDVATVVVPGTLSDWLRANLFSGVSTESTMSASVFKLFPPPVSFSGESGIEMHVTVCPPASTEVDNTRTGDVGDVCGDVFGGVFGGVFDGVFDGVLNGAFEGVLNGESAHVFEGAAGLEVTTCSR</sequence>